<dbReference type="Proteomes" id="UP000765509">
    <property type="component" value="Unassembled WGS sequence"/>
</dbReference>
<accession>A0A9Q3JWK7</accession>
<keyword evidence="3" id="KW-1185">Reference proteome</keyword>
<feature type="compositionally biased region" description="Polar residues" evidence="1">
    <location>
        <begin position="1"/>
        <end position="22"/>
    </location>
</feature>
<evidence type="ECO:0000313" key="3">
    <source>
        <dbReference type="Proteomes" id="UP000765509"/>
    </source>
</evidence>
<reference evidence="2" key="1">
    <citation type="submission" date="2021-03" db="EMBL/GenBank/DDBJ databases">
        <title>Draft genome sequence of rust myrtle Austropuccinia psidii MF-1, a brazilian biotype.</title>
        <authorList>
            <person name="Quecine M.C."/>
            <person name="Pachon D.M.R."/>
            <person name="Bonatelli M.L."/>
            <person name="Correr F.H."/>
            <person name="Franceschini L.M."/>
            <person name="Leite T.F."/>
            <person name="Margarido G.R.A."/>
            <person name="Almeida C.A."/>
            <person name="Ferrarezi J.A."/>
            <person name="Labate C.A."/>
        </authorList>
    </citation>
    <scope>NUCLEOTIDE SEQUENCE</scope>
    <source>
        <strain evidence="2">MF-1</strain>
    </source>
</reference>
<comment type="caution">
    <text evidence="2">The sequence shown here is derived from an EMBL/GenBank/DDBJ whole genome shotgun (WGS) entry which is preliminary data.</text>
</comment>
<dbReference type="OrthoDB" id="3059824at2759"/>
<proteinExistence type="predicted"/>
<dbReference type="EMBL" id="AVOT02084925">
    <property type="protein sequence ID" value="MBW0569729.1"/>
    <property type="molecule type" value="Genomic_DNA"/>
</dbReference>
<evidence type="ECO:0000256" key="1">
    <source>
        <dbReference type="SAM" id="MobiDB-lite"/>
    </source>
</evidence>
<organism evidence="2 3">
    <name type="scientific">Austropuccinia psidii MF-1</name>
    <dbReference type="NCBI Taxonomy" id="1389203"/>
    <lineage>
        <taxon>Eukaryota</taxon>
        <taxon>Fungi</taxon>
        <taxon>Dikarya</taxon>
        <taxon>Basidiomycota</taxon>
        <taxon>Pucciniomycotina</taxon>
        <taxon>Pucciniomycetes</taxon>
        <taxon>Pucciniales</taxon>
        <taxon>Sphaerophragmiaceae</taxon>
        <taxon>Austropuccinia</taxon>
    </lineage>
</organism>
<evidence type="ECO:0000313" key="2">
    <source>
        <dbReference type="EMBL" id="MBW0569729.1"/>
    </source>
</evidence>
<sequence>NGNEPNAMTLSESSTEQVNQPTKEAEDLESPSKTLEIPPSRIRVISPTHPTLISSDIDTANILSYQRRPRTNLTQINVNKAPKSYNEALSGLNKERWEVAIQTELDNI</sequence>
<protein>
    <submittedName>
        <fullName evidence="2">Uncharacterized protein</fullName>
    </submittedName>
</protein>
<gene>
    <name evidence="2" type="ORF">O181_109444</name>
</gene>
<name>A0A9Q3JWK7_9BASI</name>
<feature type="non-terminal residue" evidence="2">
    <location>
        <position position="1"/>
    </location>
</feature>
<feature type="region of interest" description="Disordered" evidence="1">
    <location>
        <begin position="1"/>
        <end position="37"/>
    </location>
</feature>
<dbReference type="AlphaFoldDB" id="A0A9Q3JWK7"/>